<comment type="caution">
    <text evidence="1">The sequence shown here is derived from an EMBL/GenBank/DDBJ whole genome shotgun (WGS) entry which is preliminary data.</text>
</comment>
<accession>A0A1F8B8V3</accession>
<dbReference type="AlphaFoldDB" id="A0A1F8B8V3"/>
<dbReference type="Proteomes" id="UP000176404">
    <property type="component" value="Unassembled WGS sequence"/>
</dbReference>
<name>A0A1F8B8V3_9BACT</name>
<evidence type="ECO:0000313" key="1">
    <source>
        <dbReference type="EMBL" id="OGM60476.1"/>
    </source>
</evidence>
<dbReference type="EMBL" id="MGHD01000004">
    <property type="protein sequence ID" value="OGM60476.1"/>
    <property type="molecule type" value="Genomic_DNA"/>
</dbReference>
<gene>
    <name evidence="1" type="ORF">A2892_00400</name>
</gene>
<protein>
    <submittedName>
        <fullName evidence="1">Uncharacterized protein</fullName>
    </submittedName>
</protein>
<sequence length="89" mass="10120">MFEAGANQFVVWVDPASQYQNTPVALVNSDGYFTSADEYVEKHTDRWGLIPIFFNKMEREFVGISGILVDPNQPLFREIVNAECEENSS</sequence>
<proteinExistence type="predicted"/>
<reference evidence="1 2" key="1">
    <citation type="journal article" date="2016" name="Nat. Commun.">
        <title>Thousands of microbial genomes shed light on interconnected biogeochemical processes in an aquifer system.</title>
        <authorList>
            <person name="Anantharaman K."/>
            <person name="Brown C.T."/>
            <person name="Hug L.A."/>
            <person name="Sharon I."/>
            <person name="Castelle C.J."/>
            <person name="Probst A.J."/>
            <person name="Thomas B.C."/>
            <person name="Singh A."/>
            <person name="Wilkins M.J."/>
            <person name="Karaoz U."/>
            <person name="Brodie E.L."/>
            <person name="Williams K.H."/>
            <person name="Hubbard S.S."/>
            <person name="Banfield J.F."/>
        </authorList>
    </citation>
    <scope>NUCLEOTIDE SEQUENCE [LARGE SCALE GENOMIC DNA]</scope>
</reference>
<organism evidence="1 2">
    <name type="scientific">Candidatus Woesebacteria bacterium RIFCSPLOWO2_01_FULL_39_10b</name>
    <dbReference type="NCBI Taxonomy" id="1802517"/>
    <lineage>
        <taxon>Bacteria</taxon>
        <taxon>Candidatus Woeseibacteriota</taxon>
    </lineage>
</organism>
<evidence type="ECO:0000313" key="2">
    <source>
        <dbReference type="Proteomes" id="UP000176404"/>
    </source>
</evidence>